<sequence>MLNSKLKNFTSWVEKEASKIIGEQQEDFYEFYADDYNRLSKIFPNILRSSLFIMYYALLENELVNLCKNLYKHYNYSIKLTDFQGKGIFRVQTYLKKVAKIDFPDQTSSWDDIVSYNHIRNFIIHNGGRLDNSNRGKEVESFITDRPSMNLDHLKNIQFSKDFCPEVIGTLKSFFGDLFKTLP</sequence>
<organism evidence="1">
    <name type="scientific">marine sediment metagenome</name>
    <dbReference type="NCBI Taxonomy" id="412755"/>
    <lineage>
        <taxon>unclassified sequences</taxon>
        <taxon>metagenomes</taxon>
        <taxon>ecological metagenomes</taxon>
    </lineage>
</organism>
<proteinExistence type="predicted"/>
<reference evidence="1" key="1">
    <citation type="journal article" date="2014" name="Front. Microbiol.">
        <title>High frequency of phylogenetically diverse reductive dehalogenase-homologous genes in deep subseafloor sedimentary metagenomes.</title>
        <authorList>
            <person name="Kawai M."/>
            <person name="Futagami T."/>
            <person name="Toyoda A."/>
            <person name="Takaki Y."/>
            <person name="Nishi S."/>
            <person name="Hori S."/>
            <person name="Arai W."/>
            <person name="Tsubouchi T."/>
            <person name="Morono Y."/>
            <person name="Uchiyama I."/>
            <person name="Ito T."/>
            <person name="Fujiyama A."/>
            <person name="Inagaki F."/>
            <person name="Takami H."/>
        </authorList>
    </citation>
    <scope>NUCLEOTIDE SEQUENCE</scope>
    <source>
        <strain evidence="1">Expedition CK06-06</strain>
    </source>
</reference>
<dbReference type="AlphaFoldDB" id="X0ZIU6"/>
<accession>X0ZIU6</accession>
<evidence type="ECO:0008006" key="2">
    <source>
        <dbReference type="Google" id="ProtNLM"/>
    </source>
</evidence>
<dbReference type="EMBL" id="BART01009492">
    <property type="protein sequence ID" value="GAG69304.1"/>
    <property type="molecule type" value="Genomic_DNA"/>
</dbReference>
<name>X0ZIU6_9ZZZZ</name>
<comment type="caution">
    <text evidence="1">The sequence shown here is derived from an EMBL/GenBank/DDBJ whole genome shotgun (WGS) entry which is preliminary data.</text>
</comment>
<gene>
    <name evidence="1" type="ORF">S01H4_21025</name>
</gene>
<protein>
    <recommendedName>
        <fullName evidence="2">RiboL-PSP-HEPN domain-containing protein</fullName>
    </recommendedName>
</protein>
<evidence type="ECO:0000313" key="1">
    <source>
        <dbReference type="EMBL" id="GAG69304.1"/>
    </source>
</evidence>